<dbReference type="RefSeq" id="WP_379779183.1">
    <property type="nucleotide sequence ID" value="NZ_JBHSWW010000022.1"/>
</dbReference>
<gene>
    <name evidence="2" type="ORF">ACFQEU_03090</name>
</gene>
<comment type="caution">
    <text evidence="2">The sequence shown here is derived from an EMBL/GenBank/DDBJ whole genome shotgun (WGS) entry which is preliminary data.</text>
</comment>
<keyword evidence="3" id="KW-1185">Reference proteome</keyword>
<dbReference type="EMBL" id="JBHSWW010000022">
    <property type="protein sequence ID" value="MFC6752460.1"/>
    <property type="molecule type" value="Genomic_DNA"/>
</dbReference>
<protein>
    <submittedName>
        <fullName evidence="2">Uncharacterized protein</fullName>
    </submittedName>
</protein>
<organism evidence="2 3">
    <name type="scientific">Halorubrum tibetense</name>
    <dbReference type="NCBI Taxonomy" id="175631"/>
    <lineage>
        <taxon>Archaea</taxon>
        <taxon>Methanobacteriati</taxon>
        <taxon>Methanobacteriota</taxon>
        <taxon>Stenosarchaea group</taxon>
        <taxon>Halobacteria</taxon>
        <taxon>Halobacteriales</taxon>
        <taxon>Haloferacaceae</taxon>
        <taxon>Halorubrum</taxon>
    </lineage>
</organism>
<sequence>MPSTNDTRFDSDSDTDRFDSDTDAGDSSTDASDGGVSGRIRAVPTADRRRFLGIGAVTMTAGLAGCAETIGNLIAEFVLDDVNLLNETDRVLTGTITVTGPDDETLLDEEFSLEPADEEADTGDDDSQAVFGDRFETPGEHVFAVTLDGDGIDGERSAELIGEITDPEEEHAVVVLGADELAEPFELFVIEEFTDLGDHIDESAADDEA</sequence>
<feature type="compositionally biased region" description="Basic and acidic residues" evidence="1">
    <location>
        <begin position="7"/>
        <end position="20"/>
    </location>
</feature>
<feature type="region of interest" description="Disordered" evidence="1">
    <location>
        <begin position="1"/>
        <end position="40"/>
    </location>
</feature>
<evidence type="ECO:0000256" key="1">
    <source>
        <dbReference type="SAM" id="MobiDB-lite"/>
    </source>
</evidence>
<accession>A0ABD5S7Q8</accession>
<dbReference type="AlphaFoldDB" id="A0ABD5S7Q8"/>
<feature type="compositionally biased region" description="Low complexity" evidence="1">
    <location>
        <begin position="25"/>
        <end position="34"/>
    </location>
</feature>
<reference evidence="2 3" key="1">
    <citation type="journal article" date="2019" name="Int. J. Syst. Evol. Microbiol.">
        <title>The Global Catalogue of Microorganisms (GCM) 10K type strain sequencing project: providing services to taxonomists for standard genome sequencing and annotation.</title>
        <authorList>
            <consortium name="The Broad Institute Genomics Platform"/>
            <consortium name="The Broad Institute Genome Sequencing Center for Infectious Disease"/>
            <person name="Wu L."/>
            <person name="Ma J."/>
        </authorList>
    </citation>
    <scope>NUCLEOTIDE SEQUENCE [LARGE SCALE GENOMIC DNA]</scope>
    <source>
        <strain evidence="2 3">CGMCC 1.3239</strain>
    </source>
</reference>
<evidence type="ECO:0000313" key="2">
    <source>
        <dbReference type="EMBL" id="MFC6752460.1"/>
    </source>
</evidence>
<evidence type="ECO:0000313" key="3">
    <source>
        <dbReference type="Proteomes" id="UP001596442"/>
    </source>
</evidence>
<name>A0ABD5S7Q8_9EURY</name>
<proteinExistence type="predicted"/>
<dbReference type="Proteomes" id="UP001596442">
    <property type="component" value="Unassembled WGS sequence"/>
</dbReference>